<dbReference type="PROSITE" id="PS51257">
    <property type="entry name" value="PROKAR_LIPOPROTEIN"/>
    <property type="match status" value="1"/>
</dbReference>
<evidence type="ECO:0000256" key="2">
    <source>
        <dbReference type="SAM" id="SignalP"/>
    </source>
</evidence>
<dbReference type="InterPro" id="IPR013360">
    <property type="entry name" value="Pilus_4_PilW"/>
</dbReference>
<feature type="signal peptide" evidence="2">
    <location>
        <begin position="1"/>
        <end position="24"/>
    </location>
</feature>
<evidence type="ECO:0000313" key="4">
    <source>
        <dbReference type="Proteomes" id="UP000541636"/>
    </source>
</evidence>
<dbReference type="NCBIfam" id="TIGR02521">
    <property type="entry name" value="type_IV_pilW"/>
    <property type="match status" value="1"/>
</dbReference>
<gene>
    <name evidence="3" type="primary">pilW</name>
    <name evidence="3" type="ORF">HF690_14730</name>
</gene>
<name>A0A846ZRY5_9GAMM</name>
<dbReference type="Pfam" id="PF00515">
    <property type="entry name" value="TPR_1"/>
    <property type="match status" value="1"/>
</dbReference>
<dbReference type="PANTHER" id="PTHR12558:SF13">
    <property type="entry name" value="CELL DIVISION CYCLE PROTEIN 27 HOMOLOG"/>
    <property type="match status" value="1"/>
</dbReference>
<dbReference type="PANTHER" id="PTHR12558">
    <property type="entry name" value="CELL DIVISION CYCLE 16,23,27"/>
    <property type="match status" value="1"/>
</dbReference>
<feature type="repeat" description="TPR" evidence="1">
    <location>
        <begin position="72"/>
        <end position="105"/>
    </location>
</feature>
<keyword evidence="4" id="KW-1185">Reference proteome</keyword>
<protein>
    <submittedName>
        <fullName evidence="3">Type IV pilus biogenesis/stability protein PilW</fullName>
    </submittedName>
</protein>
<sequence>MRLDRWLVSLVLALVLAGCATSNGNGLSTRKVNDKDAARIHTELGQQYLERGQLKTALEKLQKALQFDDHYAPAHTVIATIYARIGEIDNAEQHYRRAEELDPKNGDTNNNLGVFLCRIGKIDQALPYFAKAAKDPFYKTKDIAWSNAGRCELKRNNYAAAEKDYRRALAINPRNADALYQMAAVLLHEGKAFSARAFIQRFDALGRSDPAALLLGYKIEKRLGDEEGAQGYAKRLQAKFPDSDQVQSIKSNRSR</sequence>
<dbReference type="InterPro" id="IPR011990">
    <property type="entry name" value="TPR-like_helical_dom_sf"/>
</dbReference>
<feature type="repeat" description="TPR" evidence="1">
    <location>
        <begin position="142"/>
        <end position="175"/>
    </location>
</feature>
<dbReference type="SMART" id="SM00028">
    <property type="entry name" value="TPR"/>
    <property type="match status" value="4"/>
</dbReference>
<organism evidence="3 4">
    <name type="scientific">Oleiagrimonas citrea</name>
    <dbReference type="NCBI Taxonomy" id="1665687"/>
    <lineage>
        <taxon>Bacteria</taxon>
        <taxon>Pseudomonadati</taxon>
        <taxon>Pseudomonadota</taxon>
        <taxon>Gammaproteobacteria</taxon>
        <taxon>Lysobacterales</taxon>
        <taxon>Rhodanobacteraceae</taxon>
        <taxon>Oleiagrimonas</taxon>
    </lineage>
</organism>
<dbReference type="RefSeq" id="WP_168609989.1">
    <property type="nucleotide sequence ID" value="NZ_JAAZQD010000007.1"/>
</dbReference>
<keyword evidence="1" id="KW-0802">TPR repeat</keyword>
<proteinExistence type="predicted"/>
<dbReference type="PROSITE" id="PS50293">
    <property type="entry name" value="TPR_REGION"/>
    <property type="match status" value="1"/>
</dbReference>
<evidence type="ECO:0000313" key="3">
    <source>
        <dbReference type="EMBL" id="NKZ40213.1"/>
    </source>
</evidence>
<dbReference type="EMBL" id="JAAZQD010000007">
    <property type="protein sequence ID" value="NKZ40213.1"/>
    <property type="molecule type" value="Genomic_DNA"/>
</dbReference>
<feature type="chain" id="PRO_5032600539" evidence="2">
    <location>
        <begin position="25"/>
        <end position="255"/>
    </location>
</feature>
<evidence type="ECO:0000256" key="1">
    <source>
        <dbReference type="PROSITE-ProRule" id="PRU00339"/>
    </source>
</evidence>
<dbReference type="Proteomes" id="UP000541636">
    <property type="component" value="Unassembled WGS sequence"/>
</dbReference>
<dbReference type="AlphaFoldDB" id="A0A846ZRY5"/>
<comment type="caution">
    <text evidence="3">The sequence shown here is derived from an EMBL/GenBank/DDBJ whole genome shotgun (WGS) entry which is preliminary data.</text>
</comment>
<dbReference type="PROSITE" id="PS50005">
    <property type="entry name" value="TPR"/>
    <property type="match status" value="3"/>
</dbReference>
<dbReference type="Gene3D" id="1.25.40.10">
    <property type="entry name" value="Tetratricopeptide repeat domain"/>
    <property type="match status" value="1"/>
</dbReference>
<dbReference type="SUPFAM" id="SSF48452">
    <property type="entry name" value="TPR-like"/>
    <property type="match status" value="1"/>
</dbReference>
<dbReference type="InterPro" id="IPR019734">
    <property type="entry name" value="TPR_rpt"/>
</dbReference>
<reference evidence="3 4" key="1">
    <citation type="journal article" date="2017" name="Int. J. Syst. Evol. Microbiol.">
        <title>Oleiagrimonas citrea sp. nov., a marine bacterium isolated from tidal flat sediment and emended description of the genus Oleiagrimonas Fang et al. 2015 and Oleiagrimonas soli.</title>
        <authorList>
            <person name="Yang S.H."/>
            <person name="Seo H.S."/>
            <person name="Seong C.N."/>
            <person name="Kwon K.K."/>
        </authorList>
    </citation>
    <scope>NUCLEOTIDE SEQUENCE [LARGE SCALE GENOMIC DNA]</scope>
    <source>
        <strain evidence="3 4">MEBiC09124</strain>
    </source>
</reference>
<keyword evidence="2" id="KW-0732">Signal</keyword>
<feature type="repeat" description="TPR" evidence="1">
    <location>
        <begin position="38"/>
        <end position="71"/>
    </location>
</feature>
<dbReference type="Pfam" id="PF13181">
    <property type="entry name" value="TPR_8"/>
    <property type="match status" value="1"/>
</dbReference>
<accession>A0A846ZRY5</accession>